<keyword evidence="3" id="KW-1185">Reference proteome</keyword>
<proteinExistence type="predicted"/>
<dbReference type="InParanoid" id="M1DBX2"/>
<organism evidence="2 3">
    <name type="scientific">Solanum tuberosum</name>
    <name type="common">Potato</name>
    <dbReference type="NCBI Taxonomy" id="4113"/>
    <lineage>
        <taxon>Eukaryota</taxon>
        <taxon>Viridiplantae</taxon>
        <taxon>Streptophyta</taxon>
        <taxon>Embryophyta</taxon>
        <taxon>Tracheophyta</taxon>
        <taxon>Spermatophyta</taxon>
        <taxon>Magnoliopsida</taxon>
        <taxon>eudicotyledons</taxon>
        <taxon>Gunneridae</taxon>
        <taxon>Pentapetalae</taxon>
        <taxon>asterids</taxon>
        <taxon>lamiids</taxon>
        <taxon>Solanales</taxon>
        <taxon>Solanaceae</taxon>
        <taxon>Solanoideae</taxon>
        <taxon>Solaneae</taxon>
        <taxon>Solanum</taxon>
    </lineage>
</organism>
<feature type="transmembrane region" description="Helical" evidence="1">
    <location>
        <begin position="47"/>
        <end position="71"/>
    </location>
</feature>
<dbReference type="PaxDb" id="4113-PGSC0003DMT400086509"/>
<dbReference type="AlphaFoldDB" id="M1DBX2"/>
<protein>
    <submittedName>
        <fullName evidence="2">Uncharacterized protein</fullName>
    </submittedName>
</protein>
<dbReference type="Proteomes" id="UP000011115">
    <property type="component" value="Unassembled WGS sequence"/>
</dbReference>
<dbReference type="Gramene" id="PGSC0003DMT400086509">
    <property type="protein sequence ID" value="PGSC0003DMT400086509"/>
    <property type="gene ID" value="PGSC0003DMG400036080"/>
</dbReference>
<keyword evidence="1" id="KW-0472">Membrane</keyword>
<reference evidence="2" key="2">
    <citation type="submission" date="2015-06" db="UniProtKB">
        <authorList>
            <consortium name="EnsemblPlants"/>
        </authorList>
    </citation>
    <scope>IDENTIFICATION</scope>
    <source>
        <strain evidence="2">DM1-3 516 R44</strain>
    </source>
</reference>
<feature type="transmembrane region" description="Helical" evidence="1">
    <location>
        <begin position="6"/>
        <end position="26"/>
    </location>
</feature>
<dbReference type="HOGENOM" id="CLU_2610676_0_0_1"/>
<dbReference type="EnsemblPlants" id="PGSC0003DMT400086509">
    <property type="protein sequence ID" value="PGSC0003DMT400086509"/>
    <property type="gene ID" value="PGSC0003DMG400036080"/>
</dbReference>
<accession>M1DBX2</accession>
<evidence type="ECO:0000256" key="1">
    <source>
        <dbReference type="SAM" id="Phobius"/>
    </source>
</evidence>
<evidence type="ECO:0000313" key="3">
    <source>
        <dbReference type="Proteomes" id="UP000011115"/>
    </source>
</evidence>
<keyword evidence="1" id="KW-0812">Transmembrane</keyword>
<keyword evidence="1" id="KW-1133">Transmembrane helix</keyword>
<dbReference type="PROSITE" id="PS51257">
    <property type="entry name" value="PROKAR_LIPOPROTEIN"/>
    <property type="match status" value="1"/>
</dbReference>
<sequence length="79" mass="8055">MSRGPFDGAWVLAWFTAFGCVLVANLRGPPTGSGLTHEPCIAKHGCWMLLLDATAGGGCFLLLSAGSSAILQPSKPPAG</sequence>
<name>M1DBX2_SOLTU</name>
<reference evidence="3" key="1">
    <citation type="journal article" date="2011" name="Nature">
        <title>Genome sequence and analysis of the tuber crop potato.</title>
        <authorList>
            <consortium name="The Potato Genome Sequencing Consortium"/>
        </authorList>
    </citation>
    <scope>NUCLEOTIDE SEQUENCE [LARGE SCALE GENOMIC DNA]</scope>
    <source>
        <strain evidence="3">cv. DM1-3 516 R44</strain>
    </source>
</reference>
<evidence type="ECO:0000313" key="2">
    <source>
        <dbReference type="EnsemblPlants" id="PGSC0003DMT400086509"/>
    </source>
</evidence>